<sequence length="381" mass="43356">MTDQVRDQLHFGIASSSLGLNPIHTFETKFQALQKAGFKFCEVDFGSYMTWVRDQRPDLPGSTCPPEWSEANEPDPSDEEIWQALYSLAPDFVRLARRYGVKLVVLQPLNQFDGWPAGTEKAEWVRRKAERWLPLCSKLGVEFLQVGSNDWAQACAHDDKTAEDMRWIAELGVRQDPPVKIAYEPWCFSNLRGEWEECYKTIQQANHPNLGLCLDTAQLALAKSYGWDPFTGQGWDRTSYEAMINRLACLPPEKIFYVELSDVLNPKATKPLYQGSPFDEFGKNDKSGKNERFIWVRCARPVPLVGPNGGMDKRPEGMEEDGARVVETLKTIMSTGWRGYTFFEVFECLKMEPEDEGVPDRYASACKKSSEMILHAVADLK</sequence>
<dbReference type="RefSeq" id="XP_062884364.1">
    <property type="nucleotide sequence ID" value="XM_063028409.1"/>
</dbReference>
<evidence type="ECO:0000313" key="3">
    <source>
        <dbReference type="Proteomes" id="UP000029445"/>
    </source>
</evidence>
<dbReference type="InterPro" id="IPR013022">
    <property type="entry name" value="Xyl_isomerase-like_TIM-brl"/>
</dbReference>
<evidence type="ECO:0000313" key="2">
    <source>
        <dbReference type="EMBL" id="KGB78631.1"/>
    </source>
</evidence>
<dbReference type="InterPro" id="IPR036237">
    <property type="entry name" value="Xyl_isomerase-like_sf"/>
</dbReference>
<dbReference type="HOGENOM" id="CLU_035063_0_2_1"/>
<dbReference type="PANTHER" id="PTHR12110:SF21">
    <property type="entry name" value="XYLOSE ISOMERASE-LIKE TIM BARREL DOMAIN-CONTAINING PROTEIN"/>
    <property type="match status" value="1"/>
</dbReference>
<dbReference type="Proteomes" id="UP000029445">
    <property type="component" value="Chromosome 10"/>
</dbReference>
<dbReference type="PANTHER" id="PTHR12110">
    <property type="entry name" value="HYDROXYPYRUVATE ISOMERASE"/>
    <property type="match status" value="1"/>
</dbReference>
<dbReference type="EMBL" id="CP025768">
    <property type="protein sequence ID" value="KGB78631.1"/>
    <property type="molecule type" value="Genomic_DNA"/>
</dbReference>
<organism evidence="2 3">
    <name type="scientific">Cryptococcus deuterogattii (strain R265)</name>
    <name type="common">Cryptococcus gattii VGII (strain R265)</name>
    <dbReference type="NCBI Taxonomy" id="294750"/>
    <lineage>
        <taxon>Eukaryota</taxon>
        <taxon>Fungi</taxon>
        <taxon>Dikarya</taxon>
        <taxon>Basidiomycota</taxon>
        <taxon>Agaricomycotina</taxon>
        <taxon>Tremellomycetes</taxon>
        <taxon>Tremellales</taxon>
        <taxon>Cryptococcaceae</taxon>
        <taxon>Cryptococcus</taxon>
        <taxon>Cryptococcus gattii species complex</taxon>
    </lineage>
</organism>
<dbReference type="OrthoDB" id="5360893at2759"/>
<dbReference type="InterPro" id="IPR050312">
    <property type="entry name" value="IolE/XylAMocC-like"/>
</dbReference>
<dbReference type="Pfam" id="PF01261">
    <property type="entry name" value="AP_endonuc_2"/>
    <property type="match status" value="1"/>
</dbReference>
<reference evidence="2 3" key="2">
    <citation type="journal article" date="2018" name="Proc. Natl. Acad. Sci.">
        <title>RNAi is a critical determinant of centromere evolution in closely related fungi.</title>
        <authorList>
            <person name="Yadav V."/>
            <person name="Sun S."/>
            <person name="Billmyre R.B."/>
            <person name="Thimmappa B.C."/>
            <person name="Shea T."/>
            <person name="Lintner R."/>
            <person name="Bakkeren G."/>
            <person name="Cuomo C.A."/>
            <person name="Heitman J."/>
            <person name="Sanyal K."/>
        </authorList>
    </citation>
    <scope>NUCLEOTIDE SEQUENCE [LARGE SCALE GENOMIC DNA]</scope>
    <source>
        <strain evidence="2 3">R265</strain>
    </source>
</reference>
<dbReference type="GeneID" id="88180684"/>
<gene>
    <name evidence="2" type="ORF">CNBG_4469</name>
</gene>
<dbReference type="STRING" id="294750.A0A095DCP6"/>
<evidence type="ECO:0000259" key="1">
    <source>
        <dbReference type="Pfam" id="PF01261"/>
    </source>
</evidence>
<dbReference type="Gene3D" id="3.20.20.150">
    <property type="entry name" value="Divalent-metal-dependent TIM barrel enzymes"/>
    <property type="match status" value="1"/>
</dbReference>
<dbReference type="OMA" id="SNAWRPL"/>
<accession>A0A095DCP6</accession>
<keyword evidence="3" id="KW-1185">Reference proteome</keyword>
<protein>
    <recommendedName>
        <fullName evidence="1">Xylose isomerase-like TIM barrel domain-containing protein</fullName>
    </recommendedName>
</protein>
<reference evidence="2 3" key="1">
    <citation type="journal article" date="2011" name="MBio">
        <title>Genome variation in Cryptococcus gattii, an emerging pathogen of immunocompetent hosts.</title>
        <authorList>
            <person name="D'Souza C.A."/>
            <person name="Kronstad J.W."/>
            <person name="Taylor G."/>
            <person name="Warren R."/>
            <person name="Yuen M."/>
            <person name="Hu G."/>
            <person name="Jung W.H."/>
            <person name="Sham A."/>
            <person name="Kidd S.E."/>
            <person name="Tangen K."/>
            <person name="Lee N."/>
            <person name="Zeilmaker T."/>
            <person name="Sawkins J."/>
            <person name="McVicker G."/>
            <person name="Shah S."/>
            <person name="Gnerre S."/>
            <person name="Griggs A."/>
            <person name="Zeng Q."/>
            <person name="Bartlett K."/>
            <person name="Li W."/>
            <person name="Wang X."/>
            <person name="Heitman J."/>
            <person name="Stajich J.E."/>
            <person name="Fraser J.A."/>
            <person name="Meyer W."/>
            <person name="Carter D."/>
            <person name="Schein J."/>
            <person name="Krzywinski M."/>
            <person name="Kwon-Chung K.J."/>
            <person name="Varma A."/>
            <person name="Wang J."/>
            <person name="Brunham R."/>
            <person name="Fyfe M."/>
            <person name="Ouellette B.F."/>
            <person name="Siddiqui A."/>
            <person name="Marra M."/>
            <person name="Jones S."/>
            <person name="Holt R."/>
            <person name="Birren B.W."/>
            <person name="Galagan J.E."/>
            <person name="Cuomo C.A."/>
        </authorList>
    </citation>
    <scope>NUCLEOTIDE SEQUENCE [LARGE SCALE GENOMIC DNA]</scope>
    <source>
        <strain evidence="2 3">R265</strain>
    </source>
</reference>
<feature type="domain" description="Xylose isomerase-like TIM barrel" evidence="1">
    <location>
        <begin position="31"/>
        <end position="273"/>
    </location>
</feature>
<proteinExistence type="predicted"/>
<dbReference type="AlphaFoldDB" id="A0A095DCP6"/>
<dbReference type="KEGG" id="cdeu:CNBG_4469"/>
<dbReference type="SUPFAM" id="SSF51658">
    <property type="entry name" value="Xylose isomerase-like"/>
    <property type="match status" value="1"/>
</dbReference>
<dbReference type="VEuPathDB" id="FungiDB:CNBG_4469"/>
<name>A0A095DCP6_CRYD2</name>